<dbReference type="EMBL" id="PKTG01000116">
    <property type="protein sequence ID" value="PLX16382.1"/>
    <property type="molecule type" value="Genomic_DNA"/>
</dbReference>
<evidence type="ECO:0000256" key="5">
    <source>
        <dbReference type="ARBA" id="ARBA00022989"/>
    </source>
</evidence>
<dbReference type="InterPro" id="IPR003004">
    <property type="entry name" value="GspF/PilC"/>
</dbReference>
<reference evidence="9 10" key="1">
    <citation type="submission" date="2017-11" db="EMBL/GenBank/DDBJ databases">
        <title>Genome-resolved metagenomics identifies genetic mobility, metabolic interactions, and unexpected diversity in perchlorate-reducing communities.</title>
        <authorList>
            <person name="Barnum T.P."/>
            <person name="Figueroa I.A."/>
            <person name="Carlstrom C.I."/>
            <person name="Lucas L.N."/>
            <person name="Engelbrektson A.L."/>
            <person name="Coates J.D."/>
        </authorList>
    </citation>
    <scope>NUCLEOTIDE SEQUENCE [LARGE SCALE GENOMIC DNA]</scope>
    <source>
        <strain evidence="9">BM706</strain>
    </source>
</reference>
<keyword evidence="6 7" id="KW-0472">Membrane</keyword>
<gene>
    <name evidence="9" type="ORF">C0601_10460</name>
</gene>
<keyword evidence="3" id="KW-1003">Cell membrane</keyword>
<dbReference type="Proteomes" id="UP000234857">
    <property type="component" value="Unassembled WGS sequence"/>
</dbReference>
<feature type="transmembrane region" description="Helical" evidence="7">
    <location>
        <begin position="80"/>
        <end position="103"/>
    </location>
</feature>
<comment type="similarity">
    <text evidence="2">Belongs to the GSP F family.</text>
</comment>
<evidence type="ECO:0000259" key="8">
    <source>
        <dbReference type="Pfam" id="PF00482"/>
    </source>
</evidence>
<dbReference type="PANTHER" id="PTHR30012:SF0">
    <property type="entry name" value="TYPE II SECRETION SYSTEM PROTEIN F-RELATED"/>
    <property type="match status" value="1"/>
</dbReference>
<proteinExistence type="inferred from homology"/>
<evidence type="ECO:0000256" key="1">
    <source>
        <dbReference type="ARBA" id="ARBA00004651"/>
    </source>
</evidence>
<feature type="transmembrane region" description="Helical" evidence="7">
    <location>
        <begin position="138"/>
        <end position="156"/>
    </location>
</feature>
<comment type="caution">
    <text evidence="9">The sequence shown here is derived from an EMBL/GenBank/DDBJ whole genome shotgun (WGS) entry which is preliminary data.</text>
</comment>
<evidence type="ECO:0000256" key="2">
    <source>
        <dbReference type="ARBA" id="ARBA00005745"/>
    </source>
</evidence>
<evidence type="ECO:0000256" key="3">
    <source>
        <dbReference type="ARBA" id="ARBA00022475"/>
    </source>
</evidence>
<evidence type="ECO:0000256" key="6">
    <source>
        <dbReference type="ARBA" id="ARBA00023136"/>
    </source>
</evidence>
<keyword evidence="5 7" id="KW-1133">Transmembrane helix</keyword>
<dbReference type="Pfam" id="PF00482">
    <property type="entry name" value="T2SSF"/>
    <property type="match status" value="2"/>
</dbReference>
<evidence type="ECO:0000256" key="7">
    <source>
        <dbReference type="SAM" id="Phobius"/>
    </source>
</evidence>
<dbReference type="InterPro" id="IPR018076">
    <property type="entry name" value="T2SS_GspF_dom"/>
</dbReference>
<organism evidence="9 10">
    <name type="scientific">Muiribacterium halophilum</name>
    <dbReference type="NCBI Taxonomy" id="2053465"/>
    <lineage>
        <taxon>Bacteria</taxon>
        <taxon>Candidatus Muiribacteriota</taxon>
        <taxon>Candidatus Muiribacteriia</taxon>
        <taxon>Candidatus Muiribacteriales</taxon>
        <taxon>Candidatus Muiribacteriaceae</taxon>
        <taxon>Candidatus Muiribacterium</taxon>
    </lineage>
</organism>
<dbReference type="PANTHER" id="PTHR30012">
    <property type="entry name" value="GENERAL SECRETION PATHWAY PROTEIN"/>
    <property type="match status" value="1"/>
</dbReference>
<feature type="domain" description="Type II secretion system protein GspF" evidence="8">
    <location>
        <begin position="2"/>
        <end position="104"/>
    </location>
</feature>
<evidence type="ECO:0000313" key="9">
    <source>
        <dbReference type="EMBL" id="PLX16382.1"/>
    </source>
</evidence>
<dbReference type="PRINTS" id="PR00812">
    <property type="entry name" value="BCTERIALGSPF"/>
</dbReference>
<comment type="subcellular location">
    <subcellularLocation>
        <location evidence="1">Cell membrane</location>
        <topology evidence="1">Multi-pass membrane protein</topology>
    </subcellularLocation>
</comment>
<dbReference type="AlphaFoldDB" id="A0A2N5ZCK3"/>
<dbReference type="GO" id="GO:0005886">
    <property type="term" value="C:plasma membrane"/>
    <property type="evidence" value="ECO:0007669"/>
    <property type="project" value="UniProtKB-SubCell"/>
</dbReference>
<name>A0A2N5ZCK3_MUIH1</name>
<dbReference type="InterPro" id="IPR042094">
    <property type="entry name" value="T2SS_GspF_sf"/>
</dbReference>
<sequence length="321" mass="36474">MLARQEKNHSLREKLEVVTNDIKNGSNLFDSFSRFKNIFGGVYLGLLRTGEEAGRLYDLLEKAADLLEGKIAMKRKIVSVISYPLIIIFLILVLVFVIFMQIVPKFQTLYGQMGLTLDDLPLITKVVISVAEFVRNNFFIELGSVVFFFGALYQIYSSERGKLFIDRLLIKIPFVKDIIIKYFMARFARNLSVLFESGFSIIVAFERSEAIVSNMAVKEQLHEVVNNLERGSTISEAFYKVPIVPDITCEMIAIGEQTASFDKMLNNVADFYEKDLDYMIETFMNWLEPSIIIILGLIVGIILLAVYLPVFALAAKVKINV</sequence>
<dbReference type="Gene3D" id="1.20.81.30">
    <property type="entry name" value="Type II secretion system (T2SS), domain F"/>
    <property type="match status" value="2"/>
</dbReference>
<accession>A0A2N5ZCK3</accession>
<evidence type="ECO:0000313" key="10">
    <source>
        <dbReference type="Proteomes" id="UP000234857"/>
    </source>
</evidence>
<protein>
    <recommendedName>
        <fullName evidence="8">Type II secretion system protein GspF domain-containing protein</fullName>
    </recommendedName>
</protein>
<keyword evidence="4 7" id="KW-0812">Transmembrane</keyword>
<feature type="transmembrane region" description="Helical" evidence="7">
    <location>
        <begin position="291"/>
        <end position="315"/>
    </location>
</feature>
<feature type="domain" description="Type II secretion system protein GspF" evidence="8">
    <location>
        <begin position="187"/>
        <end position="309"/>
    </location>
</feature>
<evidence type="ECO:0000256" key="4">
    <source>
        <dbReference type="ARBA" id="ARBA00022692"/>
    </source>
</evidence>